<gene>
    <name evidence="2" type="ORF">bsdtb5_24130</name>
</gene>
<organism evidence="2 3">
    <name type="scientific">Anaeromicropila herbilytica</name>
    <dbReference type="NCBI Taxonomy" id="2785025"/>
    <lineage>
        <taxon>Bacteria</taxon>
        <taxon>Bacillati</taxon>
        <taxon>Bacillota</taxon>
        <taxon>Clostridia</taxon>
        <taxon>Lachnospirales</taxon>
        <taxon>Lachnospiraceae</taxon>
        <taxon>Anaeromicropila</taxon>
    </lineage>
</organism>
<dbReference type="Pfam" id="PF07561">
    <property type="entry name" value="DUF1540"/>
    <property type="match status" value="1"/>
</dbReference>
<dbReference type="KEGG" id="ahb:bsdtb5_24130"/>
<evidence type="ECO:0000313" key="2">
    <source>
        <dbReference type="EMBL" id="BCN31118.1"/>
    </source>
</evidence>
<evidence type="ECO:0000259" key="1">
    <source>
        <dbReference type="Pfam" id="PF07561"/>
    </source>
</evidence>
<sequence>MDKTNFNHSIKCSVTKCSNHAEGGDYCALSQIKVGTHEMNPKDIKCTDCESFVTR</sequence>
<evidence type="ECO:0000313" key="3">
    <source>
        <dbReference type="Proteomes" id="UP000595897"/>
    </source>
</evidence>
<dbReference type="RefSeq" id="WP_271712263.1">
    <property type="nucleotide sequence ID" value="NZ_AP024169.1"/>
</dbReference>
<name>A0A7R7IEH7_9FIRM</name>
<keyword evidence="3" id="KW-1185">Reference proteome</keyword>
<protein>
    <recommendedName>
        <fullName evidence="1">DUF1540 domain-containing protein</fullName>
    </recommendedName>
</protein>
<dbReference type="AlphaFoldDB" id="A0A7R7IEH7"/>
<accession>A0A7R7IEH7</accession>
<reference evidence="2 3" key="1">
    <citation type="submission" date="2020-11" db="EMBL/GenBank/DDBJ databases">
        <title>Draft genome sequencing of a Lachnospiraceae strain isolated from anoxic soil subjected to BSD treatment.</title>
        <authorList>
            <person name="Uek A."/>
            <person name="Tonouchi A."/>
        </authorList>
    </citation>
    <scope>NUCLEOTIDE SEQUENCE [LARGE SCALE GENOMIC DNA]</scope>
    <source>
        <strain evidence="2 3">TB5</strain>
    </source>
</reference>
<feature type="domain" description="DUF1540" evidence="1">
    <location>
        <begin position="10"/>
        <end position="52"/>
    </location>
</feature>
<dbReference type="Proteomes" id="UP000595897">
    <property type="component" value="Chromosome"/>
</dbReference>
<dbReference type="EMBL" id="AP024169">
    <property type="protein sequence ID" value="BCN31118.1"/>
    <property type="molecule type" value="Genomic_DNA"/>
</dbReference>
<proteinExistence type="predicted"/>
<dbReference type="InterPro" id="IPR011437">
    <property type="entry name" value="DUF1540"/>
</dbReference>